<proteinExistence type="predicted"/>
<accession>A0A8H6M2Q2</accession>
<evidence type="ECO:0000313" key="1">
    <source>
        <dbReference type="EMBL" id="KAF6751039.1"/>
    </source>
</evidence>
<name>A0A8H6M2Q2_9AGAR</name>
<keyword evidence="2" id="KW-1185">Reference proteome</keyword>
<gene>
    <name evidence="1" type="ORF">DFP72DRAFT_1071892</name>
</gene>
<sequence length="148" mass="16243">MSTANQPQTSWMSLYESTFFMVAPGTIGDEAYAEAPPLYAFLFAQPEALIHAILSTHMILHLRSWAQRDIDAGWDAFRLEERGIAILVESLPPFVSLPLKKAFSHLLPNHREVYVGAMNAAGHKTPPPVNGAKLHSVVGEKGVAHATR</sequence>
<reference evidence="1 2" key="1">
    <citation type="submission" date="2020-07" db="EMBL/GenBank/DDBJ databases">
        <title>Comparative genomics of pyrophilous fungi reveals a link between fire events and developmental genes.</title>
        <authorList>
            <consortium name="DOE Joint Genome Institute"/>
            <person name="Steindorff A.S."/>
            <person name="Carver A."/>
            <person name="Calhoun S."/>
            <person name="Stillman K."/>
            <person name="Liu H."/>
            <person name="Lipzen A."/>
            <person name="Pangilinan J."/>
            <person name="Labutti K."/>
            <person name="Bruns T.D."/>
            <person name="Grigoriev I.V."/>
        </authorList>
    </citation>
    <scope>NUCLEOTIDE SEQUENCE [LARGE SCALE GENOMIC DNA]</scope>
    <source>
        <strain evidence="1 2">CBS 144469</strain>
    </source>
</reference>
<dbReference type="AlphaFoldDB" id="A0A8H6M2Q2"/>
<comment type="caution">
    <text evidence="1">The sequence shown here is derived from an EMBL/GenBank/DDBJ whole genome shotgun (WGS) entry which is preliminary data.</text>
</comment>
<protein>
    <submittedName>
        <fullName evidence="1">Uncharacterized protein</fullName>
    </submittedName>
</protein>
<evidence type="ECO:0000313" key="2">
    <source>
        <dbReference type="Proteomes" id="UP000521943"/>
    </source>
</evidence>
<dbReference type="EMBL" id="JACGCI010000053">
    <property type="protein sequence ID" value="KAF6751039.1"/>
    <property type="molecule type" value="Genomic_DNA"/>
</dbReference>
<organism evidence="1 2">
    <name type="scientific">Ephemerocybe angulata</name>
    <dbReference type="NCBI Taxonomy" id="980116"/>
    <lineage>
        <taxon>Eukaryota</taxon>
        <taxon>Fungi</taxon>
        <taxon>Dikarya</taxon>
        <taxon>Basidiomycota</taxon>
        <taxon>Agaricomycotina</taxon>
        <taxon>Agaricomycetes</taxon>
        <taxon>Agaricomycetidae</taxon>
        <taxon>Agaricales</taxon>
        <taxon>Agaricineae</taxon>
        <taxon>Psathyrellaceae</taxon>
        <taxon>Ephemerocybe</taxon>
    </lineage>
</organism>
<dbReference type="Proteomes" id="UP000521943">
    <property type="component" value="Unassembled WGS sequence"/>
</dbReference>